<dbReference type="Pfam" id="PF00106">
    <property type="entry name" value="adh_short"/>
    <property type="match status" value="1"/>
</dbReference>
<sequence length="262" mass="28733">MTTLQGTFALVTGASKGLGKAIATELAKKGYHLLLVARSENELAKLSEELQTGYGIKALYFPIDLSQQTSAKTVSEWVEKNDFPVSILINNAGYGLWGRFDELPLEDQINMCHLNIDVVVELSYLLIPRLSRSDKAYILNVSSTAAYQAVPTLAVYAATKSFVLSFSRALRFELKNTTIAVSCLSPGPIDTGFAHRAGLDAFSKMAEKFNMQSEEVAKIALKGLFAHQPEIVPGFTNWISVFANRILPKAFIEKMAAGIYKT</sequence>
<organism evidence="12 13">
    <name type="scientific">Pedobacter agri</name>
    <dbReference type="NCBI Taxonomy" id="454586"/>
    <lineage>
        <taxon>Bacteria</taxon>
        <taxon>Pseudomonadati</taxon>
        <taxon>Bacteroidota</taxon>
        <taxon>Sphingobacteriia</taxon>
        <taxon>Sphingobacteriales</taxon>
        <taxon>Sphingobacteriaceae</taxon>
        <taxon>Pedobacter</taxon>
    </lineage>
</organism>
<proteinExistence type="inferred from homology"/>
<dbReference type="SUPFAM" id="SSF51735">
    <property type="entry name" value="NAD(P)-binding Rossmann-fold domains"/>
    <property type="match status" value="1"/>
</dbReference>
<dbReference type="InterPro" id="IPR036291">
    <property type="entry name" value="NAD(P)-bd_dom_sf"/>
</dbReference>
<evidence type="ECO:0000256" key="9">
    <source>
        <dbReference type="ARBA" id="ARBA00045650"/>
    </source>
</evidence>
<evidence type="ECO:0000256" key="1">
    <source>
        <dbReference type="ARBA" id="ARBA00006484"/>
    </source>
</evidence>
<evidence type="ECO:0000256" key="7">
    <source>
        <dbReference type="ARBA" id="ARBA00044271"/>
    </source>
</evidence>
<dbReference type="PROSITE" id="PS00061">
    <property type="entry name" value="ADH_SHORT"/>
    <property type="match status" value="1"/>
</dbReference>
<evidence type="ECO:0000313" key="13">
    <source>
        <dbReference type="Proteomes" id="UP001142592"/>
    </source>
</evidence>
<comment type="function">
    <text evidence="9">NADP-dependent dehydrogenase with broad substrate specificity acting on 3-hydroxy acids. Catalyzes the NADP-dependent oxidation of L-allo-threonine to L-2-amino-3-keto-butyrate, which is spontaneously decarboxylated into aminoacetone. Also acts on D-threonine, L-serine, D-serine, D-3-hydroxyisobutyrate, L-3-hydroxyisobutyrate, D-glycerate and L-glycerate. Able to catalyze the reduction of the malonic semialdehyde to 3-hydroxypropionic acid. YdfG is apparently supplementing RutE, the presumed malonic semialdehyde reductase involved in pyrimidine degradation since both are able to detoxify malonic semialdehyde.</text>
</comment>
<comment type="caution">
    <text evidence="12">The sequence shown here is derived from an EMBL/GenBank/DDBJ whole genome shotgun (WGS) entry which is preliminary data.</text>
</comment>
<reference evidence="12" key="1">
    <citation type="submission" date="2022-11" db="EMBL/GenBank/DDBJ databases">
        <authorList>
            <person name="Graham C."/>
            <person name="Newman J.D."/>
        </authorList>
    </citation>
    <scope>NUCLEOTIDE SEQUENCE</scope>
    <source>
        <strain evidence="12">DSM 19486</strain>
    </source>
</reference>
<evidence type="ECO:0000256" key="11">
    <source>
        <dbReference type="RuleBase" id="RU000363"/>
    </source>
</evidence>
<dbReference type="Proteomes" id="UP001142592">
    <property type="component" value="Unassembled WGS sequence"/>
</dbReference>
<comment type="similarity">
    <text evidence="1 11">Belongs to the short-chain dehydrogenases/reductases (SDR) family.</text>
</comment>
<accession>A0A9X3IBD8</accession>
<evidence type="ECO:0000256" key="2">
    <source>
        <dbReference type="ARBA" id="ARBA00023002"/>
    </source>
</evidence>
<dbReference type="PANTHER" id="PTHR43086:SF3">
    <property type="entry name" value="NADP-DEPENDENT 3-HYDROXY ACID DEHYDROGENASE YDFG"/>
    <property type="match status" value="1"/>
</dbReference>
<protein>
    <recommendedName>
        <fullName evidence="6">NADP-dependent 3-hydroxy acid dehydrogenase YdfG</fullName>
        <ecNumber evidence="4">1.1.1.298</ecNumber>
        <ecNumber evidence="5">1.1.1.381</ecNumber>
    </recommendedName>
    <alternativeName>
        <fullName evidence="8">L-allo-threonine dehydrogenase</fullName>
    </alternativeName>
    <alternativeName>
        <fullName evidence="7">Malonic semialdehyde reductase</fullName>
    </alternativeName>
</protein>
<comment type="catalytic activity">
    <reaction evidence="3">
        <text>L-allo-threonine + NADP(+) = aminoacetone + CO2 + NADPH</text>
        <dbReference type="Rhea" id="RHEA:43524"/>
        <dbReference type="ChEBI" id="CHEBI:16526"/>
        <dbReference type="ChEBI" id="CHEBI:57783"/>
        <dbReference type="ChEBI" id="CHEBI:58320"/>
        <dbReference type="ChEBI" id="CHEBI:58349"/>
        <dbReference type="ChEBI" id="CHEBI:58585"/>
        <dbReference type="EC" id="1.1.1.381"/>
    </reaction>
</comment>
<dbReference type="GO" id="GO:0035527">
    <property type="term" value="F:3-hydroxypropionate dehydrogenase (NADP+) activity"/>
    <property type="evidence" value="ECO:0007669"/>
    <property type="project" value="UniProtKB-EC"/>
</dbReference>
<evidence type="ECO:0000256" key="5">
    <source>
        <dbReference type="ARBA" id="ARBA00044059"/>
    </source>
</evidence>
<dbReference type="PANTHER" id="PTHR43086">
    <property type="entry name" value="VERY-LONG-CHAIN 3-OXOOACYL-COA REDUCTASE"/>
    <property type="match status" value="1"/>
</dbReference>
<evidence type="ECO:0000256" key="4">
    <source>
        <dbReference type="ARBA" id="ARBA00044050"/>
    </source>
</evidence>
<keyword evidence="13" id="KW-1185">Reference proteome</keyword>
<dbReference type="EC" id="1.1.1.298" evidence="4"/>
<dbReference type="AlphaFoldDB" id="A0A9X3IBD8"/>
<dbReference type="EMBL" id="JAPJUH010000005">
    <property type="protein sequence ID" value="MCX3266488.1"/>
    <property type="molecule type" value="Genomic_DNA"/>
</dbReference>
<name>A0A9X3IBD8_9SPHI</name>
<gene>
    <name evidence="12" type="ORF">OQZ29_17150</name>
</gene>
<dbReference type="EC" id="1.1.1.381" evidence="5"/>
<dbReference type="InterPro" id="IPR002347">
    <property type="entry name" value="SDR_fam"/>
</dbReference>
<dbReference type="PRINTS" id="PR00081">
    <property type="entry name" value="GDHRDH"/>
</dbReference>
<dbReference type="PRINTS" id="PR00080">
    <property type="entry name" value="SDRFAMILY"/>
</dbReference>
<dbReference type="RefSeq" id="WP_010599498.1">
    <property type="nucleotide sequence ID" value="NZ_JAPJUH010000005.1"/>
</dbReference>
<dbReference type="PIRSF" id="PIRSF000126">
    <property type="entry name" value="11-beta-HSD1"/>
    <property type="match status" value="1"/>
</dbReference>
<evidence type="ECO:0000256" key="10">
    <source>
        <dbReference type="ARBA" id="ARBA00047274"/>
    </source>
</evidence>
<keyword evidence="2" id="KW-0560">Oxidoreductase</keyword>
<comment type="catalytic activity">
    <reaction evidence="10">
        <text>3-hydroxypropanoate + NADP(+) = 3-oxopropanoate + NADPH + H(+)</text>
        <dbReference type="Rhea" id="RHEA:26438"/>
        <dbReference type="ChEBI" id="CHEBI:15378"/>
        <dbReference type="ChEBI" id="CHEBI:16510"/>
        <dbReference type="ChEBI" id="CHEBI:33190"/>
        <dbReference type="ChEBI" id="CHEBI:57783"/>
        <dbReference type="ChEBI" id="CHEBI:58349"/>
        <dbReference type="EC" id="1.1.1.298"/>
    </reaction>
</comment>
<dbReference type="Gene3D" id="3.40.50.720">
    <property type="entry name" value="NAD(P)-binding Rossmann-like Domain"/>
    <property type="match status" value="1"/>
</dbReference>
<evidence type="ECO:0000313" key="12">
    <source>
        <dbReference type="EMBL" id="MCX3266488.1"/>
    </source>
</evidence>
<evidence type="ECO:0000256" key="8">
    <source>
        <dbReference type="ARBA" id="ARBA00044349"/>
    </source>
</evidence>
<dbReference type="CDD" id="cd05233">
    <property type="entry name" value="SDR_c"/>
    <property type="match status" value="1"/>
</dbReference>
<evidence type="ECO:0000256" key="3">
    <source>
        <dbReference type="ARBA" id="ARBA00043812"/>
    </source>
</evidence>
<dbReference type="InterPro" id="IPR020904">
    <property type="entry name" value="Sc_DH/Rdtase_CS"/>
</dbReference>
<evidence type="ECO:0000256" key="6">
    <source>
        <dbReference type="ARBA" id="ARBA00044065"/>
    </source>
</evidence>